<keyword evidence="3" id="KW-0479">Metal-binding</keyword>
<sequence>MNLLENKAKISTALAFIGTLAHASIALADNVDRCAQLKDLSIQNGTVTETQYVGKGLSQQDPNRMFTGASSTQFELPAHCLVRGEIDKRTGADGKEYKIRFEVRLPTPEHWQNRFIFQGGGGTDGFLANALGTIPIHGSTALPALARGYAVTSMNGGHDGMDPTFGLDQKARLDYAYAAIGKVTQAAKNIVKAYYDARPQHSYFMGCSNGGREAMIAAQRYPTEFDGVIASNPGFHLSRAAVAETWDTQTLYSIAPADNQGRKVLANALTNNDLKLLTDAVLEKCDVRDGLKDGIVNDYIGCDFDPSDIQCKNGDSSACLSSEKVTAIKAVFGGPKDSQGKPLYNSWPYDTGVSAPGWRMWKLGFSQDATKPDAFNTVLGAGSLLFYFMTPPQPGFNPMMFDFDKDVDQVRETGSLNDATMTMMNSYVSRGGKMLIIQGVSDPVFSADDIRDWYLKTEQNTSHGDNTAMRNWNRLFMIPGMNHCGDGPALDDVDPLTAMEKWVEKNQAPEFLAAKGKAFPDKHQPICVYPKIAKYQGNGDINSIDSYKCE</sequence>
<dbReference type="RefSeq" id="WP_087482202.1">
    <property type="nucleotide sequence ID" value="NZ_AP024884.1"/>
</dbReference>
<dbReference type="PANTHER" id="PTHR33938:SF15">
    <property type="entry name" value="FERULOYL ESTERASE B-RELATED"/>
    <property type="match status" value="1"/>
</dbReference>
<dbReference type="GO" id="GO:0046872">
    <property type="term" value="F:metal ion binding"/>
    <property type="evidence" value="ECO:0007669"/>
    <property type="project" value="UniProtKB-KW"/>
</dbReference>
<name>A0A1Y6J0B9_9VIBR</name>
<dbReference type="EMBL" id="JAWRCO010000002">
    <property type="protein sequence ID" value="MDW6005378.1"/>
    <property type="molecule type" value="Genomic_DNA"/>
</dbReference>
<keyword evidence="5 9" id="KW-0378">Hydrolase</keyword>
<protein>
    <submittedName>
        <fullName evidence="10">Tannase and feruloyl esterase</fullName>
    </submittedName>
    <submittedName>
        <fullName evidence="9">Tannase/feruloyl esterase family alpha/beta hydrolase</fullName>
    </submittedName>
</protein>
<dbReference type="Gene3D" id="3.40.50.1820">
    <property type="entry name" value="alpha/beta hydrolase"/>
    <property type="match status" value="1"/>
</dbReference>
<gene>
    <name evidence="9" type="ORF">SBX37_21140</name>
    <name evidence="10" type="ORF">VIM7927_03500</name>
</gene>
<dbReference type="AlphaFoldDB" id="A0A1Y6J0B9"/>
<evidence type="ECO:0000256" key="1">
    <source>
        <dbReference type="ARBA" id="ARBA00006249"/>
    </source>
</evidence>
<dbReference type="EMBL" id="FXXI01000008">
    <property type="protein sequence ID" value="SMS02182.1"/>
    <property type="molecule type" value="Genomic_DNA"/>
</dbReference>
<dbReference type="InterPro" id="IPR011118">
    <property type="entry name" value="Tannase/feruloyl_esterase"/>
</dbReference>
<dbReference type="Proteomes" id="UP000196125">
    <property type="component" value="Unassembled WGS sequence"/>
</dbReference>
<dbReference type="PANTHER" id="PTHR33938">
    <property type="entry name" value="FERULOYL ESTERASE B-RELATED"/>
    <property type="match status" value="1"/>
</dbReference>
<dbReference type="SUPFAM" id="SSF53474">
    <property type="entry name" value="alpha/beta-Hydrolases"/>
    <property type="match status" value="1"/>
</dbReference>
<evidence type="ECO:0000256" key="4">
    <source>
        <dbReference type="ARBA" id="ARBA00022729"/>
    </source>
</evidence>
<dbReference type="Proteomes" id="UP001283366">
    <property type="component" value="Unassembled WGS sequence"/>
</dbReference>
<dbReference type="Pfam" id="PF07519">
    <property type="entry name" value="Tannase"/>
    <property type="match status" value="1"/>
</dbReference>
<evidence type="ECO:0000256" key="7">
    <source>
        <dbReference type="ARBA" id="ARBA00023157"/>
    </source>
</evidence>
<evidence type="ECO:0000256" key="2">
    <source>
        <dbReference type="ARBA" id="ARBA00022487"/>
    </source>
</evidence>
<reference evidence="9 12" key="2">
    <citation type="submission" date="2023-11" db="EMBL/GenBank/DDBJ databases">
        <title>Plant-associative lifestyle of Vibrio porteresiae and its evolutionary dynamics.</title>
        <authorList>
            <person name="Rameshkumar N."/>
            <person name="Kirti K."/>
        </authorList>
    </citation>
    <scope>NUCLEOTIDE SEQUENCE [LARGE SCALE GENOMIC DNA]</scope>
    <source>
        <strain evidence="9 12">MSSRF38</strain>
    </source>
</reference>
<feature type="chain" id="PRO_5013096952" evidence="8">
    <location>
        <begin position="29"/>
        <end position="550"/>
    </location>
</feature>
<organism evidence="10 11">
    <name type="scientific">Vibrio mangrovi</name>
    <dbReference type="NCBI Taxonomy" id="474394"/>
    <lineage>
        <taxon>Bacteria</taxon>
        <taxon>Pseudomonadati</taxon>
        <taxon>Pseudomonadota</taxon>
        <taxon>Gammaproteobacteria</taxon>
        <taxon>Vibrionales</taxon>
        <taxon>Vibrionaceae</taxon>
        <taxon>Vibrio</taxon>
    </lineage>
</organism>
<feature type="signal peptide" evidence="8">
    <location>
        <begin position="1"/>
        <end position="28"/>
    </location>
</feature>
<evidence type="ECO:0000256" key="6">
    <source>
        <dbReference type="ARBA" id="ARBA00022837"/>
    </source>
</evidence>
<evidence type="ECO:0000256" key="3">
    <source>
        <dbReference type="ARBA" id="ARBA00022723"/>
    </source>
</evidence>
<evidence type="ECO:0000313" key="11">
    <source>
        <dbReference type="Proteomes" id="UP000196125"/>
    </source>
</evidence>
<accession>A0A1Y6J0B9</accession>
<dbReference type="InterPro" id="IPR029058">
    <property type="entry name" value="AB_hydrolase_fold"/>
</dbReference>
<keyword evidence="6" id="KW-0106">Calcium</keyword>
<dbReference type="GO" id="GO:0052689">
    <property type="term" value="F:carboxylic ester hydrolase activity"/>
    <property type="evidence" value="ECO:0007669"/>
    <property type="project" value="UniProtKB-KW"/>
</dbReference>
<evidence type="ECO:0000256" key="5">
    <source>
        <dbReference type="ARBA" id="ARBA00022801"/>
    </source>
</evidence>
<keyword evidence="2" id="KW-0719">Serine esterase</keyword>
<comment type="similarity">
    <text evidence="1">Belongs to the tannase family.</text>
</comment>
<evidence type="ECO:0000313" key="12">
    <source>
        <dbReference type="Proteomes" id="UP001283366"/>
    </source>
</evidence>
<keyword evidence="12" id="KW-1185">Reference proteome</keyword>
<dbReference type="SMR" id="A0A1Y6J0B9"/>
<evidence type="ECO:0000256" key="8">
    <source>
        <dbReference type="SAM" id="SignalP"/>
    </source>
</evidence>
<keyword evidence="7" id="KW-1015">Disulfide bond</keyword>
<reference evidence="10 11" key="1">
    <citation type="submission" date="2017-05" db="EMBL/GenBank/DDBJ databases">
        <authorList>
            <person name="Song R."/>
            <person name="Chenine A.L."/>
            <person name="Ruprecht R.M."/>
        </authorList>
    </citation>
    <scope>NUCLEOTIDE SEQUENCE [LARGE SCALE GENOMIC DNA]</scope>
    <source>
        <strain evidence="10 11">CECT 7927</strain>
    </source>
</reference>
<evidence type="ECO:0000313" key="10">
    <source>
        <dbReference type="EMBL" id="SMS02182.1"/>
    </source>
</evidence>
<proteinExistence type="inferred from homology"/>
<evidence type="ECO:0000313" key="9">
    <source>
        <dbReference type="EMBL" id="MDW6005378.1"/>
    </source>
</evidence>
<keyword evidence="4 8" id="KW-0732">Signal</keyword>
<dbReference type="OrthoDB" id="7197884at2"/>